<evidence type="ECO:0000313" key="2">
    <source>
        <dbReference type="Proteomes" id="UP000623250"/>
    </source>
</evidence>
<dbReference type="Pfam" id="PF13419">
    <property type="entry name" value="HAD_2"/>
    <property type="match status" value="1"/>
</dbReference>
<evidence type="ECO:0000313" key="1">
    <source>
        <dbReference type="EMBL" id="MBJ7543806.1"/>
    </source>
</evidence>
<dbReference type="InterPro" id="IPR041492">
    <property type="entry name" value="HAD_2"/>
</dbReference>
<dbReference type="Gene3D" id="3.40.50.1000">
    <property type="entry name" value="HAD superfamily/HAD-like"/>
    <property type="match status" value="1"/>
</dbReference>
<dbReference type="SUPFAM" id="SSF56784">
    <property type="entry name" value="HAD-like"/>
    <property type="match status" value="1"/>
</dbReference>
<sequence>MASTPTLIVFDCDGTLADSQHIIVESMRFSFQHLGLALPPRHAILRSVGLSMSEAIASLAPDLCEATRDDIIATYRNKCMQLRNARQSEPMFLGAAQLLSSLAARDDVLLGMATGKSRRGALRFIEENGFSAMFSTVQTADDAPSKPHPAMLFQAMRETGIPPQSTIMIGDTSYDMQMATSAASAGVGVTWGYHSVTELTRAGAHLLVHSFASLEKALCHALEGGRLRPFCREVAA</sequence>
<organism evidence="1 2">
    <name type="scientific">Rhodomicrobium udaipurense</name>
    <dbReference type="NCBI Taxonomy" id="1202716"/>
    <lineage>
        <taxon>Bacteria</taxon>
        <taxon>Pseudomonadati</taxon>
        <taxon>Pseudomonadota</taxon>
        <taxon>Alphaproteobacteria</taxon>
        <taxon>Hyphomicrobiales</taxon>
        <taxon>Hyphomicrobiaceae</taxon>
        <taxon>Rhodomicrobium</taxon>
    </lineage>
</organism>
<keyword evidence="1" id="KW-0378">Hydrolase</keyword>
<dbReference type="InterPro" id="IPR023198">
    <property type="entry name" value="PGP-like_dom2"/>
</dbReference>
<keyword evidence="2" id="KW-1185">Reference proteome</keyword>
<dbReference type="Gene3D" id="1.10.150.240">
    <property type="entry name" value="Putative phosphatase, domain 2"/>
    <property type="match status" value="1"/>
</dbReference>
<dbReference type="Proteomes" id="UP000623250">
    <property type="component" value="Unassembled WGS sequence"/>
</dbReference>
<dbReference type="InterPro" id="IPR023214">
    <property type="entry name" value="HAD_sf"/>
</dbReference>
<dbReference type="SFLD" id="SFLDS00003">
    <property type="entry name" value="Haloacid_Dehalogenase"/>
    <property type="match status" value="1"/>
</dbReference>
<dbReference type="GO" id="GO:0005829">
    <property type="term" value="C:cytosol"/>
    <property type="evidence" value="ECO:0007669"/>
    <property type="project" value="TreeGrafter"/>
</dbReference>
<dbReference type="PANTHER" id="PTHR43434">
    <property type="entry name" value="PHOSPHOGLYCOLATE PHOSPHATASE"/>
    <property type="match status" value="1"/>
</dbReference>
<dbReference type="PANTHER" id="PTHR43434:SF24">
    <property type="entry name" value="HYDROLASE-RELATED"/>
    <property type="match status" value="1"/>
</dbReference>
<dbReference type="GO" id="GO:0006281">
    <property type="term" value="P:DNA repair"/>
    <property type="evidence" value="ECO:0007669"/>
    <property type="project" value="TreeGrafter"/>
</dbReference>
<name>A0A8I1KK73_9HYPH</name>
<dbReference type="AlphaFoldDB" id="A0A8I1KK73"/>
<accession>A0A8I1KK73</accession>
<dbReference type="InterPro" id="IPR036412">
    <property type="entry name" value="HAD-like_sf"/>
</dbReference>
<dbReference type="SFLD" id="SFLDG01129">
    <property type="entry name" value="C1.5:_HAD__Beta-PGM__Phosphata"/>
    <property type="match status" value="1"/>
</dbReference>
<dbReference type="NCBIfam" id="TIGR01549">
    <property type="entry name" value="HAD-SF-IA-v1"/>
    <property type="match status" value="1"/>
</dbReference>
<comment type="caution">
    <text evidence="1">The sequence shown here is derived from an EMBL/GenBank/DDBJ whole genome shotgun (WGS) entry which is preliminary data.</text>
</comment>
<dbReference type="EMBL" id="JAEMUK010000017">
    <property type="protein sequence ID" value="MBJ7543806.1"/>
    <property type="molecule type" value="Genomic_DNA"/>
</dbReference>
<gene>
    <name evidence="1" type="ORF">JDN41_09555</name>
</gene>
<dbReference type="InterPro" id="IPR050155">
    <property type="entry name" value="HAD-like_hydrolase_sf"/>
</dbReference>
<proteinExistence type="predicted"/>
<dbReference type="InterPro" id="IPR006439">
    <property type="entry name" value="HAD-SF_hydro_IA"/>
</dbReference>
<protein>
    <submittedName>
        <fullName evidence="1">HAD-IA family hydrolase</fullName>
    </submittedName>
</protein>
<dbReference type="RefSeq" id="WP_052037486.1">
    <property type="nucleotide sequence ID" value="NZ_JAEMUK010000017.1"/>
</dbReference>
<dbReference type="GO" id="GO:0008967">
    <property type="term" value="F:phosphoglycolate phosphatase activity"/>
    <property type="evidence" value="ECO:0007669"/>
    <property type="project" value="TreeGrafter"/>
</dbReference>
<reference evidence="1 2" key="1">
    <citation type="submission" date="2020-12" db="EMBL/GenBank/DDBJ databases">
        <title>Revised draft genomes of Rhodomicrobium vannielii ATCC 17100 and Rhodomicrobium udaipurense JA643.</title>
        <authorList>
            <person name="Conners E.M."/>
            <person name="Davenport E.J."/>
            <person name="Bose A."/>
        </authorList>
    </citation>
    <scope>NUCLEOTIDE SEQUENCE [LARGE SCALE GENOMIC DNA]</scope>
    <source>
        <strain evidence="1 2">JA643</strain>
    </source>
</reference>